<evidence type="ECO:0000313" key="3">
    <source>
        <dbReference type="Proteomes" id="UP000663832"/>
    </source>
</evidence>
<dbReference type="EMBL" id="CAJNOM010001488">
    <property type="protein sequence ID" value="CAF1609906.1"/>
    <property type="molecule type" value="Genomic_DNA"/>
</dbReference>
<dbReference type="EMBL" id="CAJNOI010000220">
    <property type="protein sequence ID" value="CAF1192932.1"/>
    <property type="molecule type" value="Genomic_DNA"/>
</dbReference>
<evidence type="ECO:0000313" key="1">
    <source>
        <dbReference type="EMBL" id="CAF1192932.1"/>
    </source>
</evidence>
<dbReference type="OrthoDB" id="10044301at2759"/>
<comment type="caution">
    <text evidence="2">The sequence shown here is derived from an EMBL/GenBank/DDBJ whole genome shotgun (WGS) entry which is preliminary data.</text>
</comment>
<name>A0A816BJ45_9BILA</name>
<dbReference type="AlphaFoldDB" id="A0A816BJ45"/>
<dbReference type="Proteomes" id="UP000663877">
    <property type="component" value="Unassembled WGS sequence"/>
</dbReference>
<evidence type="ECO:0000313" key="2">
    <source>
        <dbReference type="EMBL" id="CAF1609906.1"/>
    </source>
</evidence>
<gene>
    <name evidence="1" type="ORF">BJG266_LOCUS26443</name>
    <name evidence="2" type="ORF">QVE165_LOCUS53902</name>
</gene>
<accession>A0A816BJ45</accession>
<sequence>MKFPTIYTQFETTKCQIYTPLDGILKKGSVVPIHCVIPNALEVRLKVDSEWITSEGYTNPILQRQLNVGSKEITIYAKYEEGLSYTGLVKYTVE</sequence>
<dbReference type="Proteomes" id="UP000663832">
    <property type="component" value="Unassembled WGS sequence"/>
</dbReference>
<keyword evidence="3" id="KW-1185">Reference proteome</keyword>
<organism evidence="2 3">
    <name type="scientific">Adineta steineri</name>
    <dbReference type="NCBI Taxonomy" id="433720"/>
    <lineage>
        <taxon>Eukaryota</taxon>
        <taxon>Metazoa</taxon>
        <taxon>Spiralia</taxon>
        <taxon>Gnathifera</taxon>
        <taxon>Rotifera</taxon>
        <taxon>Eurotatoria</taxon>
        <taxon>Bdelloidea</taxon>
        <taxon>Adinetida</taxon>
        <taxon>Adinetidae</taxon>
        <taxon>Adineta</taxon>
    </lineage>
</organism>
<reference evidence="2" key="1">
    <citation type="submission" date="2021-02" db="EMBL/GenBank/DDBJ databases">
        <authorList>
            <person name="Nowell W R."/>
        </authorList>
    </citation>
    <scope>NUCLEOTIDE SEQUENCE</scope>
</reference>
<proteinExistence type="predicted"/>
<protein>
    <submittedName>
        <fullName evidence="2">Uncharacterized protein</fullName>
    </submittedName>
</protein>